<feature type="compositionally biased region" description="Basic and acidic residues" evidence="1">
    <location>
        <begin position="17"/>
        <end position="44"/>
    </location>
</feature>
<evidence type="ECO:0000313" key="2">
    <source>
        <dbReference type="EMBL" id="XBV86514.1"/>
    </source>
</evidence>
<dbReference type="EMBL" id="CP158299">
    <property type="protein sequence ID" value="XBV86514.1"/>
    <property type="molecule type" value="Genomic_DNA"/>
</dbReference>
<name>A0AAU7UDH7_9DEIO</name>
<proteinExistence type="predicted"/>
<dbReference type="KEGG" id="dsc:ABOD76_09445"/>
<feature type="region of interest" description="Disordered" evidence="1">
    <location>
        <begin position="1"/>
        <end position="67"/>
    </location>
</feature>
<accession>A0AAU7UDH7</accession>
<dbReference type="RefSeq" id="WP_350244584.1">
    <property type="nucleotide sequence ID" value="NZ_CP158299.1"/>
</dbReference>
<evidence type="ECO:0000256" key="1">
    <source>
        <dbReference type="SAM" id="MobiDB-lite"/>
    </source>
</evidence>
<dbReference type="AlphaFoldDB" id="A0AAU7UDH7"/>
<gene>
    <name evidence="2" type="ORF">ABOD76_09445</name>
</gene>
<sequence length="67" mass="7549">MPDKDDKNSGKTSLPDQYDRTSQEVKESHRDDASFKSSEDREANAPRNQDTPDDVKEARQVPATKQG</sequence>
<reference evidence="2" key="1">
    <citation type="submission" date="2024-06" db="EMBL/GenBank/DDBJ databases">
        <title>Draft Genome Sequence of Deinococcus sonorensis Type Strain KR-87, a Biofilm Producing Representative of the Genus Deinococcus.</title>
        <authorList>
            <person name="Boren L.S."/>
            <person name="Grosso R.A."/>
            <person name="Hugenberg-Cox A.N."/>
            <person name="Hill J.T.E."/>
            <person name="Albert C.M."/>
            <person name="Tuohy J.M."/>
        </authorList>
    </citation>
    <scope>NUCLEOTIDE SEQUENCE</scope>
    <source>
        <strain evidence="2">KR-87</strain>
    </source>
</reference>
<protein>
    <submittedName>
        <fullName evidence="2">Uncharacterized protein</fullName>
    </submittedName>
</protein>
<organism evidence="2">
    <name type="scientific">Deinococcus sonorensis KR-87</name>
    <dbReference type="NCBI Taxonomy" id="694439"/>
    <lineage>
        <taxon>Bacteria</taxon>
        <taxon>Thermotogati</taxon>
        <taxon>Deinococcota</taxon>
        <taxon>Deinococci</taxon>
        <taxon>Deinococcales</taxon>
        <taxon>Deinococcaceae</taxon>
        <taxon>Deinococcus</taxon>
    </lineage>
</organism>